<gene>
    <name evidence="5" type="ORF">FisN_19Lh095</name>
</gene>
<dbReference type="GO" id="GO:0003743">
    <property type="term" value="F:translation initiation factor activity"/>
    <property type="evidence" value="ECO:0007669"/>
    <property type="project" value="UniProtKB-KW"/>
</dbReference>
<sequence>MFHKANSSILSNPRKDASKKAKDVPLRKSDRKNLRLLAASMLNCEDESILDLCFLDGSLFSRQIQLPDAKATLYFRSPAAVEEEEDTAWPYHYHFQCIWIELDSKTLVPGNSNKPEIVHIPTVALLSILPPGSLPEIRIHPEASKFVCRGADLMKPGIRGWVPPVKQQSQAMLAVAIAVNGNSQALAVGLLAHDLMEDFMTNVKTTGVGVTIITAYGDDLWKNQLPPSLVDTSSLSLFDGGHYGNAGFLEGKFVAPIEMSRTDDSEASQGSVEENDDEEKRAEETDTNVASNGDCHKKHDTDDENGEDAQGSPDDILHAAVCKALSMLQREKKKPLPMRMATFYAQHVIPNRPEGTSIDLKRTKYKKFSAYVAEQVANGLLCVGVSQEGTRKDPMGILVDFDVRHSAIQDFIELRKVSEANKPPDAKERRLVLTDLYCIPHHFQALLRLDADTMKASNATSDERRGTGMLTLKEIRSILDDYIDRENLVDPSNRNMIVVDGPLKDALYKQKKQSVNATSVPTHIPRKDIITAWTAKMEGAFALVEVPGNKVIRIGRGQAPCVTIEVSRRQSNKFVTEVRGYEEFRLDAETLCHEISQRFACAATIIKTQSSSKRATTELLIQGNLAQELEALLTGDASKTKHGGAKDSPYSLPKNSIQKVLRKGVPAKGKK</sequence>
<dbReference type="InterPro" id="IPR039757">
    <property type="entry name" value="EIF2D"/>
</dbReference>
<dbReference type="PANTHER" id="PTHR12217:SF4">
    <property type="entry name" value="EUKARYOTIC TRANSLATION INITIATION FACTOR 2D"/>
    <property type="match status" value="1"/>
</dbReference>
<feature type="region of interest" description="Disordered" evidence="2">
    <location>
        <begin position="1"/>
        <end position="26"/>
    </location>
</feature>
<feature type="domain" description="SUI1" evidence="3">
    <location>
        <begin position="562"/>
        <end position="637"/>
    </location>
</feature>
<dbReference type="Proteomes" id="UP000198406">
    <property type="component" value="Unassembled WGS sequence"/>
</dbReference>
<dbReference type="PROSITE" id="PS50296">
    <property type="entry name" value="SUI1"/>
    <property type="match status" value="1"/>
</dbReference>
<dbReference type="CDD" id="cd21156">
    <property type="entry name" value="PUA_eIF2d-like"/>
    <property type="match status" value="1"/>
</dbReference>
<dbReference type="Pfam" id="PF26292">
    <property type="entry name" value="PUA_elF2D"/>
    <property type="match status" value="1"/>
</dbReference>
<dbReference type="EMBL" id="BDSP01000011">
    <property type="protein sequence ID" value="GAX09633.1"/>
    <property type="molecule type" value="Genomic_DNA"/>
</dbReference>
<dbReference type="Pfam" id="PF25304">
    <property type="entry name" value="WHD_eIF2D"/>
    <property type="match status" value="1"/>
</dbReference>
<dbReference type="Gene3D" id="3.10.400.20">
    <property type="match status" value="1"/>
</dbReference>
<keyword evidence="5" id="KW-0648">Protein biosynthesis</keyword>
<dbReference type="PANTHER" id="PTHR12217">
    <property type="entry name" value="EUKARYOTIC TRANSLATION INITIATION FACTOR 2D"/>
    <property type="match status" value="1"/>
</dbReference>
<evidence type="ECO:0000313" key="5">
    <source>
        <dbReference type="EMBL" id="GAX09633.1"/>
    </source>
</evidence>
<dbReference type="InterPro" id="IPR036885">
    <property type="entry name" value="SWIB_MDM2_dom_sf"/>
</dbReference>
<dbReference type="InParanoid" id="A0A1Z5J6K8"/>
<dbReference type="InterPro" id="IPR015947">
    <property type="entry name" value="PUA-like_sf"/>
</dbReference>
<evidence type="ECO:0000259" key="3">
    <source>
        <dbReference type="PROSITE" id="PS50296"/>
    </source>
</evidence>
<dbReference type="Gene3D" id="1.10.245.10">
    <property type="entry name" value="SWIB/MDM2 domain"/>
    <property type="match status" value="1"/>
</dbReference>
<keyword evidence="6" id="KW-1185">Reference proteome</keyword>
<dbReference type="GO" id="GO:0001731">
    <property type="term" value="P:formation of translation preinitiation complex"/>
    <property type="evidence" value="ECO:0007669"/>
    <property type="project" value="InterPro"/>
</dbReference>
<dbReference type="Pfam" id="PF01253">
    <property type="entry name" value="SUI1"/>
    <property type="match status" value="1"/>
</dbReference>
<dbReference type="SUPFAM" id="SSF47592">
    <property type="entry name" value="SWIB/MDM2 domain"/>
    <property type="match status" value="1"/>
</dbReference>
<dbReference type="SUPFAM" id="SSF55159">
    <property type="entry name" value="eIF1-like"/>
    <property type="match status" value="1"/>
</dbReference>
<organism evidence="5 6">
    <name type="scientific">Fistulifera solaris</name>
    <name type="common">Oleaginous diatom</name>
    <dbReference type="NCBI Taxonomy" id="1519565"/>
    <lineage>
        <taxon>Eukaryota</taxon>
        <taxon>Sar</taxon>
        <taxon>Stramenopiles</taxon>
        <taxon>Ochrophyta</taxon>
        <taxon>Bacillariophyta</taxon>
        <taxon>Bacillariophyceae</taxon>
        <taxon>Bacillariophycidae</taxon>
        <taxon>Naviculales</taxon>
        <taxon>Naviculaceae</taxon>
        <taxon>Fistulifera</taxon>
    </lineage>
</organism>
<accession>A0A1Z5J6K8</accession>
<dbReference type="InterPro" id="IPR036877">
    <property type="entry name" value="SUI1_dom_sf"/>
</dbReference>
<evidence type="ECO:0000256" key="2">
    <source>
        <dbReference type="SAM" id="MobiDB-lite"/>
    </source>
</evidence>
<dbReference type="SUPFAM" id="SSF88697">
    <property type="entry name" value="PUA domain-like"/>
    <property type="match status" value="1"/>
</dbReference>
<feature type="compositionally biased region" description="Polar residues" evidence="2">
    <location>
        <begin position="1"/>
        <end position="11"/>
    </location>
</feature>
<evidence type="ECO:0000313" key="6">
    <source>
        <dbReference type="Proteomes" id="UP000198406"/>
    </source>
</evidence>
<comment type="caution">
    <text evidence="5">The sequence shown here is derived from an EMBL/GenBank/DDBJ whole genome shotgun (WGS) entry which is preliminary data.</text>
</comment>
<dbReference type="InterPro" id="IPR001950">
    <property type="entry name" value="SUI1"/>
</dbReference>
<dbReference type="InterPro" id="IPR048248">
    <property type="entry name" value="PUA_eIF2d-like"/>
</dbReference>
<reference evidence="5 6" key="1">
    <citation type="journal article" date="2015" name="Plant Cell">
        <title>Oil accumulation by the oleaginous diatom Fistulifera solaris as revealed by the genome and transcriptome.</title>
        <authorList>
            <person name="Tanaka T."/>
            <person name="Maeda Y."/>
            <person name="Veluchamy A."/>
            <person name="Tanaka M."/>
            <person name="Abida H."/>
            <person name="Marechal E."/>
            <person name="Bowler C."/>
            <person name="Muto M."/>
            <person name="Sunaga Y."/>
            <person name="Tanaka M."/>
            <person name="Yoshino T."/>
            <person name="Taniguchi T."/>
            <person name="Fukuda Y."/>
            <person name="Nemoto M."/>
            <person name="Matsumoto M."/>
            <person name="Wong P.S."/>
            <person name="Aburatani S."/>
            <person name="Fujibuchi W."/>
        </authorList>
    </citation>
    <scope>NUCLEOTIDE SEQUENCE [LARGE SCALE GENOMIC DNA]</scope>
    <source>
        <strain evidence="5 6">JPCC DA0580</strain>
    </source>
</reference>
<keyword evidence="5" id="KW-0396">Initiation factor</keyword>
<dbReference type="Pfam" id="PF26291">
    <property type="entry name" value="SWIB_eIF2D"/>
    <property type="match status" value="1"/>
</dbReference>
<dbReference type="OrthoDB" id="199771at2759"/>
<dbReference type="PROSITE" id="PS51925">
    <property type="entry name" value="SWIB_MDM2"/>
    <property type="match status" value="1"/>
</dbReference>
<dbReference type="PROSITE" id="PS50890">
    <property type="entry name" value="PUA"/>
    <property type="match status" value="1"/>
</dbReference>
<comment type="similarity">
    <text evidence="1">Belongs to the eIF2D family.</text>
</comment>
<protein>
    <submittedName>
        <fullName evidence="5">Translation initiation factor 2D</fullName>
    </submittedName>
</protein>
<feature type="compositionally biased region" description="Basic and acidic residues" evidence="2">
    <location>
        <begin position="13"/>
        <end position="26"/>
    </location>
</feature>
<feature type="domain" description="DM2" evidence="4">
    <location>
        <begin position="442"/>
        <end position="530"/>
    </location>
</feature>
<dbReference type="AlphaFoldDB" id="A0A1Z5J6K8"/>
<evidence type="ECO:0000256" key="1">
    <source>
        <dbReference type="ARBA" id="ARBA00010359"/>
    </source>
</evidence>
<dbReference type="InterPro" id="IPR058886">
    <property type="entry name" value="SWIB_eIF2D"/>
</dbReference>
<feature type="region of interest" description="Disordered" evidence="2">
    <location>
        <begin position="260"/>
        <end position="313"/>
    </location>
</feature>
<dbReference type="InterPro" id="IPR003121">
    <property type="entry name" value="SWIB_MDM2_domain"/>
</dbReference>
<dbReference type="Gene3D" id="3.30.780.10">
    <property type="entry name" value="SUI1-like domain"/>
    <property type="match status" value="1"/>
</dbReference>
<name>A0A1Z5J6K8_FISSO</name>
<proteinExistence type="inferred from homology"/>
<dbReference type="InterPro" id="IPR057429">
    <property type="entry name" value="WH_eIF2D"/>
</dbReference>
<evidence type="ECO:0000259" key="4">
    <source>
        <dbReference type="PROSITE" id="PS51925"/>
    </source>
</evidence>